<protein>
    <submittedName>
        <fullName evidence="1">WG repeat-containing protein</fullName>
    </submittedName>
</protein>
<accession>A0ABV6JDH1</accession>
<sequence>PLEYYGRYGDVNVRPKFVHNPFFNDGLAALMNKDGKFGYIDKEGKVVIPFEYDNTQLFTEGFAAVNKDDKWGFVNKKGEVVIPLEYDWAFIFEDGLIPARKDGKFGFIDKTGNTIVPFEFHFERGFLGGFSEGLAPVEKDGKKGYIDKMGKVVIPFELEYDVIGRFHNGLAGVAIGKGPEIPMVEGESEEDFRKRFNALNKQRWGFIDKTGAIIVPIEYGGILVFSEEFIIVEKKDGKQSYIDYNGNVPFATDFDVLSGFYEGFAKIKKDGKYGYIDKTGDVVIPIVYEDASHFKEGYAAVKKDGKYGYIDKTGDMIVPLEYNSAGLFNEGLSVVKKDGKWGILEIETEE</sequence>
<dbReference type="SUPFAM" id="SSF69360">
    <property type="entry name" value="Cell wall binding repeat"/>
    <property type="match status" value="2"/>
</dbReference>
<dbReference type="InterPro" id="IPR032774">
    <property type="entry name" value="WG_beta_rep"/>
</dbReference>
<dbReference type="PANTHER" id="PTHR37841">
    <property type="entry name" value="GLR2918 PROTEIN"/>
    <property type="match status" value="1"/>
</dbReference>
<dbReference type="Proteomes" id="UP001589818">
    <property type="component" value="Unassembled WGS sequence"/>
</dbReference>
<evidence type="ECO:0000313" key="1">
    <source>
        <dbReference type="EMBL" id="MFC0392653.1"/>
    </source>
</evidence>
<proteinExistence type="predicted"/>
<dbReference type="EMBL" id="JBHLVF010000020">
    <property type="protein sequence ID" value="MFC0392653.1"/>
    <property type="molecule type" value="Genomic_DNA"/>
</dbReference>
<gene>
    <name evidence="1" type="ORF">ACFFJ8_14880</name>
</gene>
<dbReference type="PANTHER" id="PTHR37841:SF1">
    <property type="entry name" value="DUF3298 DOMAIN-CONTAINING PROTEIN"/>
    <property type="match status" value="1"/>
</dbReference>
<comment type="caution">
    <text evidence="1">The sequence shown here is derived from an EMBL/GenBank/DDBJ whole genome shotgun (WGS) entry which is preliminary data.</text>
</comment>
<organism evidence="1 2">
    <name type="scientific">Paenibacillus mendelii</name>
    <dbReference type="NCBI Taxonomy" id="206163"/>
    <lineage>
        <taxon>Bacteria</taxon>
        <taxon>Bacillati</taxon>
        <taxon>Bacillota</taxon>
        <taxon>Bacilli</taxon>
        <taxon>Bacillales</taxon>
        <taxon>Paenibacillaceae</taxon>
        <taxon>Paenibacillus</taxon>
    </lineage>
</organism>
<dbReference type="RefSeq" id="WP_379124817.1">
    <property type="nucleotide sequence ID" value="NZ_JBHLVF010000020.1"/>
</dbReference>
<dbReference type="Pfam" id="PF14903">
    <property type="entry name" value="WG_beta_rep"/>
    <property type="match status" value="5"/>
</dbReference>
<feature type="non-terminal residue" evidence="1">
    <location>
        <position position="1"/>
    </location>
</feature>
<keyword evidence="2" id="KW-1185">Reference proteome</keyword>
<reference evidence="1 2" key="1">
    <citation type="submission" date="2024-09" db="EMBL/GenBank/DDBJ databases">
        <authorList>
            <person name="Sun Q."/>
            <person name="Mori K."/>
        </authorList>
    </citation>
    <scope>NUCLEOTIDE SEQUENCE [LARGE SCALE GENOMIC DNA]</scope>
    <source>
        <strain evidence="1 2">CCM 4839</strain>
    </source>
</reference>
<evidence type="ECO:0000313" key="2">
    <source>
        <dbReference type="Proteomes" id="UP001589818"/>
    </source>
</evidence>
<name>A0ABV6JDH1_9BACL</name>